<dbReference type="EMBL" id="CAJJDP010000006">
    <property type="protein sequence ID" value="CAD8136349.1"/>
    <property type="molecule type" value="Genomic_DNA"/>
</dbReference>
<protein>
    <submittedName>
        <fullName evidence="1">Uncharacterized protein</fullName>
    </submittedName>
</protein>
<dbReference type="AlphaFoldDB" id="A0A8S1SB78"/>
<keyword evidence="2" id="KW-1185">Reference proteome</keyword>
<accession>A0A8S1SB78</accession>
<sequence>MVQLEQYYQLIKFLRDEGFKDSQTAKSRAWGLRVRSKFYLQIDSSKRLQILQQQAQILAQRESQRKNNKLLIRQGQLEVRNGKSKLLCYWFNESNKQYKIKIFHQLNIMRRHYKECKKLKYFYHHHSNIIDQIYTQTRDNHHFKKKLFRENSLK</sequence>
<evidence type="ECO:0000313" key="2">
    <source>
        <dbReference type="Proteomes" id="UP000683925"/>
    </source>
</evidence>
<reference evidence="1" key="1">
    <citation type="submission" date="2021-01" db="EMBL/GenBank/DDBJ databases">
        <authorList>
            <consortium name="Genoscope - CEA"/>
            <person name="William W."/>
        </authorList>
    </citation>
    <scope>NUCLEOTIDE SEQUENCE</scope>
</reference>
<comment type="caution">
    <text evidence="1">The sequence shown here is derived from an EMBL/GenBank/DDBJ whole genome shotgun (WGS) entry which is preliminary data.</text>
</comment>
<dbReference type="Proteomes" id="UP000683925">
    <property type="component" value="Unassembled WGS sequence"/>
</dbReference>
<evidence type="ECO:0000313" key="1">
    <source>
        <dbReference type="EMBL" id="CAD8136349.1"/>
    </source>
</evidence>
<organism evidence="1 2">
    <name type="scientific">Paramecium octaurelia</name>
    <dbReference type="NCBI Taxonomy" id="43137"/>
    <lineage>
        <taxon>Eukaryota</taxon>
        <taxon>Sar</taxon>
        <taxon>Alveolata</taxon>
        <taxon>Ciliophora</taxon>
        <taxon>Intramacronucleata</taxon>
        <taxon>Oligohymenophorea</taxon>
        <taxon>Peniculida</taxon>
        <taxon>Parameciidae</taxon>
        <taxon>Paramecium</taxon>
    </lineage>
</organism>
<name>A0A8S1SB78_PAROT</name>
<proteinExistence type="predicted"/>
<gene>
    <name evidence="1" type="ORF">POCTA_138.1.T0070346</name>
</gene>